<keyword evidence="4" id="KW-1185">Reference proteome</keyword>
<name>A0ABU4WW29_9HYPH</name>
<feature type="signal peptide" evidence="1">
    <location>
        <begin position="1"/>
        <end position="22"/>
    </location>
</feature>
<dbReference type="RefSeq" id="WP_320214177.1">
    <property type="nucleotide sequence ID" value="NZ_JAVIIS010000013.1"/>
</dbReference>
<dbReference type="PANTHER" id="PTHR34406:SF1">
    <property type="entry name" value="PROTEIN YCEI"/>
    <property type="match status" value="1"/>
</dbReference>
<proteinExistence type="predicted"/>
<organism evidence="3 4">
    <name type="scientific">Mesorhizobium australafricanum</name>
    <dbReference type="NCBI Taxonomy" id="3072311"/>
    <lineage>
        <taxon>Bacteria</taxon>
        <taxon>Pseudomonadati</taxon>
        <taxon>Pseudomonadota</taxon>
        <taxon>Alphaproteobacteria</taxon>
        <taxon>Hyphomicrobiales</taxon>
        <taxon>Phyllobacteriaceae</taxon>
        <taxon>Mesorhizobium</taxon>
    </lineage>
</organism>
<dbReference type="EMBL" id="JAVIIS010000013">
    <property type="protein sequence ID" value="MDX8440260.1"/>
    <property type="molecule type" value="Genomic_DNA"/>
</dbReference>
<feature type="domain" description="Lipid/polyisoprenoid-binding YceI-like" evidence="2">
    <location>
        <begin position="30"/>
        <end position="194"/>
    </location>
</feature>
<keyword evidence="1" id="KW-0732">Signal</keyword>
<dbReference type="Proteomes" id="UP001272097">
    <property type="component" value="Unassembled WGS sequence"/>
</dbReference>
<dbReference type="SUPFAM" id="SSF101874">
    <property type="entry name" value="YceI-like"/>
    <property type="match status" value="1"/>
</dbReference>
<sequence>MNRNLKTAVLAAALASTPIVLGAARAQPITFDIDPVHSGIVFFINHLGFSNVIGVAKEFSGEFTFDKDAPEASKLQAKVKVSSISTNNAQRDGDIQGADWFNATEFPEITFVGTKFTKSNDNKGSITGDLTIAGVTKPVTLDVTFNGQGKNPWDGSLEAGFSATTKLKRSDFGMTANLPLIGDEVTLRIETEGRGRS</sequence>
<feature type="chain" id="PRO_5045332684" evidence="1">
    <location>
        <begin position="23"/>
        <end position="197"/>
    </location>
</feature>
<dbReference type="Gene3D" id="2.40.128.110">
    <property type="entry name" value="Lipid/polyisoprenoid-binding, YceI-like"/>
    <property type="match status" value="1"/>
</dbReference>
<dbReference type="InterPro" id="IPR007372">
    <property type="entry name" value="Lipid/polyisoprenoid-bd_YceI"/>
</dbReference>
<dbReference type="InterPro" id="IPR036761">
    <property type="entry name" value="TTHA0802/YceI-like_sf"/>
</dbReference>
<evidence type="ECO:0000313" key="3">
    <source>
        <dbReference type="EMBL" id="MDX8440260.1"/>
    </source>
</evidence>
<gene>
    <name evidence="3" type="ORF">RFM51_11720</name>
</gene>
<reference evidence="3 4" key="1">
    <citation type="submission" date="2023-08" db="EMBL/GenBank/DDBJ databases">
        <title>Implementing the SeqCode for naming new Mesorhizobium species isolated from Vachellia karroo root nodules.</title>
        <authorList>
            <person name="Van Lill M."/>
        </authorList>
    </citation>
    <scope>NUCLEOTIDE SEQUENCE [LARGE SCALE GENOMIC DNA]</scope>
    <source>
        <strain evidence="3 4">VK3E</strain>
    </source>
</reference>
<dbReference type="SMART" id="SM00867">
    <property type="entry name" value="YceI"/>
    <property type="match status" value="1"/>
</dbReference>
<dbReference type="Pfam" id="PF04264">
    <property type="entry name" value="YceI"/>
    <property type="match status" value="1"/>
</dbReference>
<comment type="caution">
    <text evidence="3">The sequence shown here is derived from an EMBL/GenBank/DDBJ whole genome shotgun (WGS) entry which is preliminary data.</text>
</comment>
<evidence type="ECO:0000256" key="1">
    <source>
        <dbReference type="SAM" id="SignalP"/>
    </source>
</evidence>
<protein>
    <submittedName>
        <fullName evidence="3">YceI family protein</fullName>
    </submittedName>
</protein>
<accession>A0ABU4WW29</accession>
<evidence type="ECO:0000313" key="4">
    <source>
        <dbReference type="Proteomes" id="UP001272097"/>
    </source>
</evidence>
<evidence type="ECO:0000259" key="2">
    <source>
        <dbReference type="SMART" id="SM00867"/>
    </source>
</evidence>
<dbReference type="PANTHER" id="PTHR34406">
    <property type="entry name" value="PROTEIN YCEI"/>
    <property type="match status" value="1"/>
</dbReference>